<dbReference type="PANTHER" id="PTHR33349">
    <property type="entry name" value="EMB|CAB62594.1"/>
    <property type="match status" value="1"/>
</dbReference>
<dbReference type="PANTHER" id="PTHR33349:SF41">
    <property type="entry name" value="EMB|CAB62594.1"/>
    <property type="match status" value="1"/>
</dbReference>
<feature type="domain" description="Calmodulin-binding" evidence="2">
    <location>
        <begin position="650"/>
        <end position="763"/>
    </location>
</feature>
<evidence type="ECO:0000313" key="4">
    <source>
        <dbReference type="Proteomes" id="UP001318860"/>
    </source>
</evidence>
<proteinExistence type="predicted"/>
<feature type="region of interest" description="Disordered" evidence="1">
    <location>
        <begin position="125"/>
        <end position="193"/>
    </location>
</feature>
<feature type="compositionally biased region" description="Polar residues" evidence="1">
    <location>
        <begin position="135"/>
        <end position="159"/>
    </location>
</feature>
<feature type="region of interest" description="Disordered" evidence="1">
    <location>
        <begin position="623"/>
        <end position="645"/>
    </location>
</feature>
<gene>
    <name evidence="3" type="ORF">DH2020_012248</name>
</gene>
<organism evidence="3 4">
    <name type="scientific">Rehmannia glutinosa</name>
    <name type="common">Chinese foxglove</name>
    <dbReference type="NCBI Taxonomy" id="99300"/>
    <lineage>
        <taxon>Eukaryota</taxon>
        <taxon>Viridiplantae</taxon>
        <taxon>Streptophyta</taxon>
        <taxon>Embryophyta</taxon>
        <taxon>Tracheophyta</taxon>
        <taxon>Spermatophyta</taxon>
        <taxon>Magnoliopsida</taxon>
        <taxon>eudicotyledons</taxon>
        <taxon>Gunneridae</taxon>
        <taxon>Pentapetalae</taxon>
        <taxon>asterids</taxon>
        <taxon>lamiids</taxon>
        <taxon>Lamiales</taxon>
        <taxon>Orobanchaceae</taxon>
        <taxon>Rehmannieae</taxon>
        <taxon>Rehmannia</taxon>
    </lineage>
</organism>
<dbReference type="Pfam" id="PF07839">
    <property type="entry name" value="CaM_binding"/>
    <property type="match status" value="1"/>
</dbReference>
<evidence type="ECO:0000259" key="2">
    <source>
        <dbReference type="SMART" id="SM01054"/>
    </source>
</evidence>
<sequence>MAEESIDPLVTPEKNEFDSTEMDKSSAENRANISQHRVPIYLRASTGSCHDICKYGRRHAFEEKLREPLWKRMGKTSPNELKSVKTIVSGKQKIENVVKHELSSADMNKRSPLVKTSPETKCYSPKLKASFDASPRQNASSRNKTTHLPNSPINKSSVSKPPEIIKREIVPSEKVEVPVKEGDSNDNKMSGTDKHIFDQSVKLSSSVRSKLIKVKPLSDSGDSYGLHGKERRNSDVQTGRKMTSSTMSSKKALQTSAPPFRFSLSNIASSKARKVGRVKLLSPLKNRNGIHGIEIEKSNSEDSDKTLHVIKTKTEKTALNPKAKKAGSVKLLSPLKYRNGIKGVETEKSNSENSEKTLHVIKTETENNALDAIPDDNAIQARPSSSSPISSSHAKSPSSLSHEEDDEEIKDIGNEADESVSENVASMEIANIQPVKENHTHAKSPSSLSRQDDDEKIKYSDIEVDESVTEKTVSLELSNLQPLKENQDNTPTLSSHEEDDEEIYPSSSKSSSHAKSPSLSSLDEDDEEINHGNSEADEFVSDKTISMEIDKVQPVKENRKTLRKGRSVLSDDKNRSPVKLKFRRGKIVDLQQENNIPRRLRFRSARVGGNKTDYLVTDNKKSMETGNVKPATPNKTLRKSRSVVSEDKYRSPVNLIRREKAVEFQPGNNSPTRLRFRKGKTPVAEDAKVDMRRRTIKRAGGKNDAAGAEFSSRKVILKHQDVQRKKNGQILLNNVIEETASKLVESRKSKVKALVGAFETVISLQEPKPSSHTPNPGHFVYRTRFSRTSGKSFLLPQCRTDILYVSDPCEHLDQGDDGDVGFFRGIFKSFATSKVRKLLIKRKAPLHSSEVCPYCKAKLWNMLAAKMIPSSASCRLGAYEDCIEYYVCLNGHVLGICTLLPLSDTDEASEES</sequence>
<feature type="compositionally biased region" description="Polar residues" evidence="1">
    <location>
        <begin position="470"/>
        <end position="481"/>
    </location>
</feature>
<protein>
    <recommendedName>
        <fullName evidence="2">Calmodulin-binding domain-containing protein</fullName>
    </recommendedName>
</protein>
<feature type="region of interest" description="Disordered" evidence="1">
    <location>
        <begin position="1"/>
        <end position="31"/>
    </location>
</feature>
<feature type="compositionally biased region" description="Basic and acidic residues" evidence="1">
    <location>
        <begin position="163"/>
        <end position="193"/>
    </location>
</feature>
<feature type="compositionally biased region" description="Low complexity" evidence="1">
    <location>
        <begin position="383"/>
        <end position="400"/>
    </location>
</feature>
<dbReference type="SMART" id="SM01054">
    <property type="entry name" value="CaM_binding"/>
    <property type="match status" value="1"/>
</dbReference>
<accession>A0ABR0X1Y1</accession>
<feature type="compositionally biased region" description="Acidic residues" evidence="1">
    <location>
        <begin position="403"/>
        <end position="420"/>
    </location>
</feature>
<feature type="compositionally biased region" description="Basic and acidic residues" evidence="1">
    <location>
        <begin position="450"/>
        <end position="461"/>
    </location>
</feature>
<feature type="compositionally biased region" description="Low complexity" evidence="1">
    <location>
        <begin position="505"/>
        <end position="521"/>
    </location>
</feature>
<name>A0ABR0X1Y1_REHGL</name>
<comment type="caution">
    <text evidence="3">The sequence shown here is derived from an EMBL/GenBank/DDBJ whole genome shotgun (WGS) entry which is preliminary data.</text>
</comment>
<evidence type="ECO:0000256" key="1">
    <source>
        <dbReference type="SAM" id="MobiDB-lite"/>
    </source>
</evidence>
<feature type="compositionally biased region" description="Low complexity" evidence="1">
    <location>
        <begin position="241"/>
        <end position="251"/>
    </location>
</feature>
<dbReference type="EMBL" id="JABTTQ020000006">
    <property type="protein sequence ID" value="KAK6152609.1"/>
    <property type="molecule type" value="Genomic_DNA"/>
</dbReference>
<dbReference type="InterPro" id="IPR012417">
    <property type="entry name" value="CaM-bd_dom_pln"/>
</dbReference>
<reference evidence="3 4" key="1">
    <citation type="journal article" date="2021" name="Comput. Struct. Biotechnol. J.">
        <title>De novo genome assembly of the potent medicinal plant Rehmannia glutinosa using nanopore technology.</title>
        <authorList>
            <person name="Ma L."/>
            <person name="Dong C."/>
            <person name="Song C."/>
            <person name="Wang X."/>
            <person name="Zheng X."/>
            <person name="Niu Y."/>
            <person name="Chen S."/>
            <person name="Feng W."/>
        </authorList>
    </citation>
    <scope>NUCLEOTIDE SEQUENCE [LARGE SCALE GENOMIC DNA]</scope>
    <source>
        <strain evidence="3">DH-2019</strain>
    </source>
</reference>
<feature type="region of interest" description="Disordered" evidence="1">
    <location>
        <begin position="363"/>
        <end position="545"/>
    </location>
</feature>
<keyword evidence="4" id="KW-1185">Reference proteome</keyword>
<dbReference type="Proteomes" id="UP001318860">
    <property type="component" value="Unassembled WGS sequence"/>
</dbReference>
<feature type="compositionally biased region" description="Basic and acidic residues" evidence="1">
    <location>
        <begin position="13"/>
        <end position="27"/>
    </location>
</feature>
<evidence type="ECO:0000313" key="3">
    <source>
        <dbReference type="EMBL" id="KAK6152609.1"/>
    </source>
</evidence>
<feature type="region of interest" description="Disordered" evidence="1">
    <location>
        <begin position="219"/>
        <end position="254"/>
    </location>
</feature>